<dbReference type="AlphaFoldDB" id="A0A4S8M9N2"/>
<dbReference type="PROSITE" id="PS00107">
    <property type="entry name" value="PROTEIN_KINASE_ATP"/>
    <property type="match status" value="1"/>
</dbReference>
<dbReference type="EC" id="2.7.11.1" evidence="1"/>
<comment type="catalytic activity">
    <reaction evidence="8">
        <text>L-seryl-[protein] + ATP = O-phospho-L-seryl-[protein] + ADP + H(+)</text>
        <dbReference type="Rhea" id="RHEA:17989"/>
        <dbReference type="Rhea" id="RHEA-COMP:9863"/>
        <dbReference type="Rhea" id="RHEA-COMP:11604"/>
        <dbReference type="ChEBI" id="CHEBI:15378"/>
        <dbReference type="ChEBI" id="CHEBI:29999"/>
        <dbReference type="ChEBI" id="CHEBI:30616"/>
        <dbReference type="ChEBI" id="CHEBI:83421"/>
        <dbReference type="ChEBI" id="CHEBI:456216"/>
        <dbReference type="EC" id="2.7.11.1"/>
    </reaction>
</comment>
<name>A0A4S8M9N2_DENBC</name>
<dbReference type="Gene3D" id="3.30.200.20">
    <property type="entry name" value="Phosphorylase Kinase, domain 1"/>
    <property type="match status" value="1"/>
</dbReference>
<dbReference type="GO" id="GO:0005634">
    <property type="term" value="C:nucleus"/>
    <property type="evidence" value="ECO:0007669"/>
    <property type="project" value="TreeGrafter"/>
</dbReference>
<evidence type="ECO:0000256" key="4">
    <source>
        <dbReference type="ARBA" id="ARBA00022741"/>
    </source>
</evidence>
<keyword evidence="5" id="KW-0418">Kinase</keyword>
<evidence type="ECO:0000256" key="7">
    <source>
        <dbReference type="ARBA" id="ARBA00047899"/>
    </source>
</evidence>
<dbReference type="PANTHER" id="PTHR47634:SF9">
    <property type="entry name" value="PROTEIN KINASE DOMAIN-CONTAINING PROTEIN-RELATED"/>
    <property type="match status" value="1"/>
</dbReference>
<keyword evidence="4 9" id="KW-0547">Nucleotide-binding</keyword>
<dbReference type="InterPro" id="IPR017441">
    <property type="entry name" value="Protein_kinase_ATP_BS"/>
</dbReference>
<evidence type="ECO:0000256" key="1">
    <source>
        <dbReference type="ARBA" id="ARBA00012513"/>
    </source>
</evidence>
<evidence type="ECO:0000256" key="5">
    <source>
        <dbReference type="ARBA" id="ARBA00022777"/>
    </source>
</evidence>
<dbReference type="GO" id="GO:0004674">
    <property type="term" value="F:protein serine/threonine kinase activity"/>
    <property type="evidence" value="ECO:0007669"/>
    <property type="project" value="UniProtKB-KW"/>
</dbReference>
<dbReference type="GO" id="GO:0005524">
    <property type="term" value="F:ATP binding"/>
    <property type="evidence" value="ECO:0007669"/>
    <property type="project" value="UniProtKB-UniRule"/>
</dbReference>
<comment type="catalytic activity">
    <reaction evidence="7">
        <text>L-threonyl-[protein] + ATP = O-phospho-L-threonyl-[protein] + ADP + H(+)</text>
        <dbReference type="Rhea" id="RHEA:46608"/>
        <dbReference type="Rhea" id="RHEA-COMP:11060"/>
        <dbReference type="Rhea" id="RHEA-COMP:11605"/>
        <dbReference type="ChEBI" id="CHEBI:15378"/>
        <dbReference type="ChEBI" id="CHEBI:30013"/>
        <dbReference type="ChEBI" id="CHEBI:30616"/>
        <dbReference type="ChEBI" id="CHEBI:61977"/>
        <dbReference type="ChEBI" id="CHEBI:456216"/>
        <dbReference type="EC" id="2.7.11.1"/>
    </reaction>
</comment>
<dbReference type="GO" id="GO:0050684">
    <property type="term" value="P:regulation of mRNA processing"/>
    <property type="evidence" value="ECO:0007669"/>
    <property type="project" value="TreeGrafter"/>
</dbReference>
<reference evidence="10 11" key="1">
    <citation type="journal article" date="2019" name="Nat. Ecol. Evol.">
        <title>Megaphylogeny resolves global patterns of mushroom evolution.</title>
        <authorList>
            <person name="Varga T."/>
            <person name="Krizsan K."/>
            <person name="Foldi C."/>
            <person name="Dima B."/>
            <person name="Sanchez-Garcia M."/>
            <person name="Sanchez-Ramirez S."/>
            <person name="Szollosi G.J."/>
            <person name="Szarkandi J.G."/>
            <person name="Papp V."/>
            <person name="Albert L."/>
            <person name="Andreopoulos W."/>
            <person name="Angelini C."/>
            <person name="Antonin V."/>
            <person name="Barry K.W."/>
            <person name="Bougher N.L."/>
            <person name="Buchanan P."/>
            <person name="Buyck B."/>
            <person name="Bense V."/>
            <person name="Catcheside P."/>
            <person name="Chovatia M."/>
            <person name="Cooper J."/>
            <person name="Damon W."/>
            <person name="Desjardin D."/>
            <person name="Finy P."/>
            <person name="Geml J."/>
            <person name="Haridas S."/>
            <person name="Hughes K."/>
            <person name="Justo A."/>
            <person name="Karasinski D."/>
            <person name="Kautmanova I."/>
            <person name="Kiss B."/>
            <person name="Kocsube S."/>
            <person name="Kotiranta H."/>
            <person name="LaButti K.M."/>
            <person name="Lechner B.E."/>
            <person name="Liimatainen K."/>
            <person name="Lipzen A."/>
            <person name="Lukacs Z."/>
            <person name="Mihaltcheva S."/>
            <person name="Morgado L.N."/>
            <person name="Niskanen T."/>
            <person name="Noordeloos M.E."/>
            <person name="Ohm R.A."/>
            <person name="Ortiz-Santana B."/>
            <person name="Ovrebo C."/>
            <person name="Racz N."/>
            <person name="Riley R."/>
            <person name="Savchenko A."/>
            <person name="Shiryaev A."/>
            <person name="Soop K."/>
            <person name="Spirin V."/>
            <person name="Szebenyi C."/>
            <person name="Tomsovsky M."/>
            <person name="Tulloss R.E."/>
            <person name="Uehling J."/>
            <person name="Grigoriev I.V."/>
            <person name="Vagvolgyi C."/>
            <person name="Papp T."/>
            <person name="Martin F.M."/>
            <person name="Miettinen O."/>
            <person name="Hibbett D.S."/>
            <person name="Nagy L.G."/>
        </authorList>
    </citation>
    <scope>NUCLEOTIDE SEQUENCE [LARGE SCALE GENOMIC DNA]</scope>
    <source>
        <strain evidence="10 11">CBS 962.96</strain>
    </source>
</reference>
<keyword evidence="6 9" id="KW-0067">ATP-binding</keyword>
<dbReference type="PANTHER" id="PTHR47634">
    <property type="entry name" value="PROTEIN KINASE DOMAIN-CONTAINING PROTEIN-RELATED"/>
    <property type="match status" value="1"/>
</dbReference>
<dbReference type="GO" id="GO:0005737">
    <property type="term" value="C:cytoplasm"/>
    <property type="evidence" value="ECO:0007669"/>
    <property type="project" value="TreeGrafter"/>
</dbReference>
<dbReference type="GO" id="GO:0000245">
    <property type="term" value="P:spliceosomal complex assembly"/>
    <property type="evidence" value="ECO:0007669"/>
    <property type="project" value="TreeGrafter"/>
</dbReference>
<keyword evidence="11" id="KW-1185">Reference proteome</keyword>
<protein>
    <recommendedName>
        <fullName evidence="1">non-specific serine/threonine protein kinase</fullName>
        <ecNumber evidence="1">2.7.11.1</ecNumber>
    </recommendedName>
</protein>
<sequence length="130" mass="14850">MSNQPKRHSLHWGTDDSVEDIDRYAPGGYHPFRLGDILKSERASYRVLHKLGRGSFSTVWLARTLNDVISSPFVALKIYVADADPQHELKHMVTSICQLWVTLEVCGMRMCNYKRAWDRTRGGIKTGWSG</sequence>
<evidence type="ECO:0000256" key="9">
    <source>
        <dbReference type="PROSITE-ProRule" id="PRU10141"/>
    </source>
</evidence>
<dbReference type="OrthoDB" id="5979581at2759"/>
<feature type="binding site" evidence="9">
    <location>
        <position position="77"/>
    </location>
    <ligand>
        <name>ATP</name>
        <dbReference type="ChEBI" id="CHEBI:30616"/>
    </ligand>
</feature>
<dbReference type="Proteomes" id="UP000297245">
    <property type="component" value="Unassembled WGS sequence"/>
</dbReference>
<gene>
    <name evidence="10" type="ORF">K435DRAFT_795367</name>
</gene>
<organism evidence="10 11">
    <name type="scientific">Dendrothele bispora (strain CBS 962.96)</name>
    <dbReference type="NCBI Taxonomy" id="1314807"/>
    <lineage>
        <taxon>Eukaryota</taxon>
        <taxon>Fungi</taxon>
        <taxon>Dikarya</taxon>
        <taxon>Basidiomycota</taxon>
        <taxon>Agaricomycotina</taxon>
        <taxon>Agaricomycetes</taxon>
        <taxon>Agaricomycetidae</taxon>
        <taxon>Agaricales</taxon>
        <taxon>Agaricales incertae sedis</taxon>
        <taxon>Dendrothele</taxon>
    </lineage>
</organism>
<evidence type="ECO:0000313" key="10">
    <source>
        <dbReference type="EMBL" id="THU98861.1"/>
    </source>
</evidence>
<proteinExistence type="predicted"/>
<evidence type="ECO:0000256" key="2">
    <source>
        <dbReference type="ARBA" id="ARBA00022527"/>
    </source>
</evidence>
<evidence type="ECO:0000256" key="8">
    <source>
        <dbReference type="ARBA" id="ARBA00048679"/>
    </source>
</evidence>
<dbReference type="InterPro" id="IPR011009">
    <property type="entry name" value="Kinase-like_dom_sf"/>
</dbReference>
<dbReference type="SUPFAM" id="SSF56112">
    <property type="entry name" value="Protein kinase-like (PK-like)"/>
    <property type="match status" value="1"/>
</dbReference>
<evidence type="ECO:0000256" key="6">
    <source>
        <dbReference type="ARBA" id="ARBA00022840"/>
    </source>
</evidence>
<evidence type="ECO:0000313" key="11">
    <source>
        <dbReference type="Proteomes" id="UP000297245"/>
    </source>
</evidence>
<keyword evidence="3" id="KW-0808">Transferase</keyword>
<keyword evidence="2" id="KW-0723">Serine/threonine-protein kinase</keyword>
<dbReference type="InterPro" id="IPR051334">
    <property type="entry name" value="SRPK"/>
</dbReference>
<dbReference type="EMBL" id="ML179128">
    <property type="protein sequence ID" value="THU98861.1"/>
    <property type="molecule type" value="Genomic_DNA"/>
</dbReference>
<evidence type="ECO:0000256" key="3">
    <source>
        <dbReference type="ARBA" id="ARBA00022679"/>
    </source>
</evidence>
<accession>A0A4S8M9N2</accession>